<name>A0AAW1X4Z1_RUBAR</name>
<dbReference type="EMBL" id="JBEDUW010000004">
    <property type="protein sequence ID" value="KAK9931852.1"/>
    <property type="molecule type" value="Genomic_DNA"/>
</dbReference>
<accession>A0AAW1X4Z1</accession>
<feature type="region of interest" description="Disordered" evidence="1">
    <location>
        <begin position="32"/>
        <end position="51"/>
    </location>
</feature>
<feature type="domain" description="PB1" evidence="2">
    <location>
        <begin position="71"/>
        <end position="156"/>
    </location>
</feature>
<gene>
    <name evidence="3" type="ORF">M0R45_019108</name>
</gene>
<evidence type="ECO:0000313" key="4">
    <source>
        <dbReference type="Proteomes" id="UP001457282"/>
    </source>
</evidence>
<dbReference type="CDD" id="cd06410">
    <property type="entry name" value="PB1_UP2"/>
    <property type="match status" value="1"/>
</dbReference>
<feature type="compositionally biased region" description="Polar residues" evidence="1">
    <location>
        <begin position="32"/>
        <end position="49"/>
    </location>
</feature>
<sequence>MCNKGIACLSESENPVDQQQPHQAVYLMESPATTPHFGSNSTHGTSSPVLNEENPRVKFLCSFSGSILPRPQDGKLRYVGGETRIVSVPRDIKYEELMSKMRELYEGAAVLKYQQPDEDLDALVSVVNDDDVTNMMEEYDKLGSGDGFTRLRIFLFSYPDQDGGSSHYDGDERDHERRYVDALNNLNDGSDFRKQHTESPVISSVDDLHVAEQFFSPMSLEGGLHSQRNEIPMPQYNLHRLKIPHVGSGQQHHQPISQRYNEMEAPWSPAYYSPRHHGHLDPRPMAEFPSSPSSARYRMPFSDLPDKCSDRMPEEFARPPLHLSLDMNTSHNILTMLYGFQVELYLVRNQAFQVTFFMETMLSKETVSVNTAGYVSKEKPHLEQPNMVNGFHQVANLCADCPPNRETFMLNPDAKLHHGYATEQNNDSSSLYNENHNQWVPHHLNCRAEEARSQVSGTGKLNDHYIVDGPGMNLPLVHNNMVDVHQVSNNFVHQRAGPEMGNELFHDRPVAGPPHVHIPPAEDRGVRYGNLPYAYGGDNLYPVSHGHAPGHAAWRNVQSTMHAVPPYDASIRLHKLMKVLGFDGKTVPDYSYGQALNLNPNTLAHENHHHQFSPELIQPTPDMLSSATPVDAVTRVMMLDAESLTQEQKEVNDVEKVENSDIQVINQNNLGDKNCEVVPPESMYSNCPELAEGRGNSVKTSDNDQSTPEISKLSVNNLSFVPEMMASVKKAVIDGAEEVKAKVEQSTDPLKSNAIAKEAATNSLEPVNTPGDGEVDSDSENVNNSKIEPTKAEAELFPRDCRQ</sequence>
<reference evidence="3 4" key="1">
    <citation type="journal article" date="2023" name="G3 (Bethesda)">
        <title>A chromosome-length genome assembly and annotation of blackberry (Rubus argutus, cv. 'Hillquist').</title>
        <authorList>
            <person name="Bruna T."/>
            <person name="Aryal R."/>
            <person name="Dudchenko O."/>
            <person name="Sargent D.J."/>
            <person name="Mead D."/>
            <person name="Buti M."/>
            <person name="Cavallini A."/>
            <person name="Hytonen T."/>
            <person name="Andres J."/>
            <person name="Pham M."/>
            <person name="Weisz D."/>
            <person name="Mascagni F."/>
            <person name="Usai G."/>
            <person name="Natali L."/>
            <person name="Bassil N."/>
            <person name="Fernandez G.E."/>
            <person name="Lomsadze A."/>
            <person name="Armour M."/>
            <person name="Olukolu B."/>
            <person name="Poorten T."/>
            <person name="Britton C."/>
            <person name="Davik J."/>
            <person name="Ashrafi H."/>
            <person name="Aiden E.L."/>
            <person name="Borodovsky M."/>
            <person name="Worthington M."/>
        </authorList>
    </citation>
    <scope>NUCLEOTIDE SEQUENCE [LARGE SCALE GENOMIC DNA]</scope>
    <source>
        <strain evidence="3">PI 553951</strain>
    </source>
</reference>
<dbReference type="PANTHER" id="PTHR31066">
    <property type="entry name" value="OS05G0427100 PROTEIN-RELATED"/>
    <property type="match status" value="1"/>
</dbReference>
<protein>
    <recommendedName>
        <fullName evidence="2">PB1 domain-containing protein</fullName>
    </recommendedName>
</protein>
<dbReference type="SUPFAM" id="SSF54277">
    <property type="entry name" value="CAD &amp; PB1 domains"/>
    <property type="match status" value="1"/>
</dbReference>
<feature type="compositionally biased region" description="Basic and acidic residues" evidence="1">
    <location>
        <begin position="788"/>
        <end position="803"/>
    </location>
</feature>
<comment type="caution">
    <text evidence="3">The sequence shown here is derived from an EMBL/GenBank/DDBJ whole genome shotgun (WGS) entry which is preliminary data.</text>
</comment>
<evidence type="ECO:0000313" key="3">
    <source>
        <dbReference type="EMBL" id="KAK9931852.1"/>
    </source>
</evidence>
<proteinExistence type="predicted"/>
<organism evidence="3 4">
    <name type="scientific">Rubus argutus</name>
    <name type="common">Southern blackberry</name>
    <dbReference type="NCBI Taxonomy" id="59490"/>
    <lineage>
        <taxon>Eukaryota</taxon>
        <taxon>Viridiplantae</taxon>
        <taxon>Streptophyta</taxon>
        <taxon>Embryophyta</taxon>
        <taxon>Tracheophyta</taxon>
        <taxon>Spermatophyta</taxon>
        <taxon>Magnoliopsida</taxon>
        <taxon>eudicotyledons</taxon>
        <taxon>Gunneridae</taxon>
        <taxon>Pentapetalae</taxon>
        <taxon>rosids</taxon>
        <taxon>fabids</taxon>
        <taxon>Rosales</taxon>
        <taxon>Rosaceae</taxon>
        <taxon>Rosoideae</taxon>
        <taxon>Rosoideae incertae sedis</taxon>
        <taxon>Rubus</taxon>
    </lineage>
</organism>
<dbReference type="FunFam" id="3.10.20.90:FF:000058">
    <property type="entry name" value="Octicosapeptide/phox/Bem1p domain kinase superfamily protein"/>
    <property type="match status" value="1"/>
</dbReference>
<dbReference type="InterPro" id="IPR053198">
    <property type="entry name" value="Gynoecium_Dev_Regulator"/>
</dbReference>
<dbReference type="Gene3D" id="3.10.20.90">
    <property type="entry name" value="Phosphatidylinositol 3-kinase Catalytic Subunit, Chain A, domain 1"/>
    <property type="match status" value="1"/>
</dbReference>
<feature type="region of interest" description="Disordered" evidence="1">
    <location>
        <begin position="744"/>
        <end position="803"/>
    </location>
</feature>
<dbReference type="Proteomes" id="UP001457282">
    <property type="component" value="Unassembled WGS sequence"/>
</dbReference>
<dbReference type="AlphaFoldDB" id="A0AAW1X4Z1"/>
<dbReference type="Pfam" id="PF00564">
    <property type="entry name" value="PB1"/>
    <property type="match status" value="1"/>
</dbReference>
<dbReference type="SMART" id="SM00666">
    <property type="entry name" value="PB1"/>
    <property type="match status" value="1"/>
</dbReference>
<evidence type="ECO:0000259" key="2">
    <source>
        <dbReference type="SMART" id="SM00666"/>
    </source>
</evidence>
<keyword evidence="4" id="KW-1185">Reference proteome</keyword>
<evidence type="ECO:0000256" key="1">
    <source>
        <dbReference type="SAM" id="MobiDB-lite"/>
    </source>
</evidence>
<dbReference type="InterPro" id="IPR000270">
    <property type="entry name" value="PB1_dom"/>
</dbReference>
<dbReference type="PANTHER" id="PTHR31066:SF97">
    <property type="entry name" value="OS03G0401100 PROTEIN"/>
    <property type="match status" value="1"/>
</dbReference>